<sequence length="162" mass="18439">MGHNYRPNVLKGRLDPVDPMNRKFKLDSFCSLSLIPLRYLVEVSAPYNIYGHLSFPMRSIYVQSCWTEWMISVSFFACKVIFLVYHTSILLKESNSICNLLLLQILLAPSVDDAGTIFTYSLPIKGPYGRNTPIRSQAVRVIQSEHFPNARSCTAQNPYSSK</sequence>
<reference evidence="1 3" key="1">
    <citation type="submission" date="2012-05" db="EMBL/GenBank/DDBJ databases">
        <title>Recombination and specialization in a pathogen metapopulation.</title>
        <authorList>
            <person name="Gardiner A."/>
            <person name="Kemen E."/>
            <person name="Schultz-Larsen T."/>
            <person name="MacLean D."/>
            <person name="Van Oosterhout C."/>
            <person name="Jones J.D.G."/>
        </authorList>
    </citation>
    <scope>NUCLEOTIDE SEQUENCE [LARGE SCALE GENOMIC DNA]</scope>
    <source>
        <strain evidence="1 3">Ac Nc2</strain>
    </source>
</reference>
<accession>A0A024FUI7</accession>
<organism evidence="1 3">
    <name type="scientific">Albugo candida</name>
    <dbReference type="NCBI Taxonomy" id="65357"/>
    <lineage>
        <taxon>Eukaryota</taxon>
        <taxon>Sar</taxon>
        <taxon>Stramenopiles</taxon>
        <taxon>Oomycota</taxon>
        <taxon>Peronosporomycetes</taxon>
        <taxon>Albuginales</taxon>
        <taxon>Albuginaceae</taxon>
        <taxon>Albugo</taxon>
    </lineage>
</organism>
<dbReference type="EMBL" id="CAIX01000300">
    <property type="protein sequence ID" value="CCI10562.1"/>
    <property type="molecule type" value="Genomic_DNA"/>
</dbReference>
<keyword evidence="3" id="KW-1185">Reference proteome</keyword>
<dbReference type="Proteomes" id="UP000053237">
    <property type="component" value="Unassembled WGS sequence"/>
</dbReference>
<dbReference type="EMBL" id="CAIX01001007">
    <property type="protein sequence ID" value="CCI11400.1"/>
    <property type="molecule type" value="Genomic_DNA"/>
</dbReference>
<evidence type="ECO:0000313" key="1">
    <source>
        <dbReference type="EMBL" id="CCI10562.1"/>
    </source>
</evidence>
<name>A0A024FUI7_9STRA</name>
<comment type="caution">
    <text evidence="1">The sequence shown here is derived from an EMBL/GenBank/DDBJ whole genome shotgun (WGS) entry which is preliminary data.</text>
</comment>
<protein>
    <submittedName>
        <fullName evidence="1">Uncharacterized protein</fullName>
    </submittedName>
</protein>
<gene>
    <name evidence="1" type="ORF">BN9_107850</name>
    <name evidence="2" type="ORF">BN9_128630</name>
</gene>
<dbReference type="AlphaFoldDB" id="A0A024FUI7"/>
<proteinExistence type="predicted"/>
<evidence type="ECO:0000313" key="3">
    <source>
        <dbReference type="Proteomes" id="UP000053237"/>
    </source>
</evidence>
<evidence type="ECO:0000313" key="2">
    <source>
        <dbReference type="EMBL" id="CCI11400.1"/>
    </source>
</evidence>
<dbReference type="InParanoid" id="A0A024FUI7"/>